<proteinExistence type="inferred from homology"/>
<evidence type="ECO:0000313" key="3">
    <source>
        <dbReference type="EMBL" id="TGM10234.1"/>
    </source>
</evidence>
<organism evidence="3 4">
    <name type="scientific">Leptospira barantonii</name>
    <dbReference type="NCBI Taxonomy" id="2023184"/>
    <lineage>
        <taxon>Bacteria</taxon>
        <taxon>Pseudomonadati</taxon>
        <taxon>Spirochaetota</taxon>
        <taxon>Spirochaetia</taxon>
        <taxon>Leptospirales</taxon>
        <taxon>Leptospiraceae</taxon>
        <taxon>Leptospira</taxon>
    </lineage>
</organism>
<dbReference type="AlphaFoldDB" id="A0A5F2BWE8"/>
<reference evidence="3 4" key="1">
    <citation type="journal article" date="2019" name="PLoS Negl. Trop. Dis.">
        <title>Revisiting the worldwide diversity of Leptospira species in the environment.</title>
        <authorList>
            <person name="Vincent A.T."/>
            <person name="Schiettekatte O."/>
            <person name="Bourhy P."/>
            <person name="Veyrier F.J."/>
            <person name="Picardeau M."/>
        </authorList>
    </citation>
    <scope>NUCLEOTIDE SEQUENCE [LARGE SCALE GENOMIC DNA]</scope>
    <source>
        <strain evidence="3 4">201702444</strain>
    </source>
</reference>
<dbReference type="Gene3D" id="3.30.530.20">
    <property type="match status" value="1"/>
</dbReference>
<name>A0A5F2BWE8_9LEPT</name>
<accession>A0A5F2BWE8</accession>
<dbReference type="RefSeq" id="WP_135669340.1">
    <property type="nucleotide sequence ID" value="NZ_RQGN01000003.1"/>
</dbReference>
<comment type="similarity">
    <text evidence="1">Belongs to the ribosome association toxin RatA family.</text>
</comment>
<comment type="caution">
    <text evidence="3">The sequence shown here is derived from an EMBL/GenBank/DDBJ whole genome shotgun (WGS) entry which is preliminary data.</text>
</comment>
<dbReference type="InterPro" id="IPR005031">
    <property type="entry name" value="COQ10_START"/>
</dbReference>
<dbReference type="InterPro" id="IPR023393">
    <property type="entry name" value="START-like_dom_sf"/>
</dbReference>
<feature type="domain" description="Coenzyme Q-binding protein COQ10 START" evidence="2">
    <location>
        <begin position="42"/>
        <end position="150"/>
    </location>
</feature>
<dbReference type="OrthoDB" id="9803476at2"/>
<dbReference type="SUPFAM" id="SSF55961">
    <property type="entry name" value="Bet v1-like"/>
    <property type="match status" value="1"/>
</dbReference>
<dbReference type="Pfam" id="PF03364">
    <property type="entry name" value="Polyketide_cyc"/>
    <property type="match status" value="1"/>
</dbReference>
<sequence>MIYSILLYALGFLILLGLSIYGIGATLPVEHSSSLERVFKTSPSTIYSMIRDFKQYPTWRPNLKNIEEISPTSWKETDSHKEIMTYSFIRDQKNTLIESKIMDEDKPFGGSWTFELSSVDGGTKLKITENGKVFSPVFRFFSKFVFGHTATMETYFDFMEKEVQRRAGR</sequence>
<gene>
    <name evidence="3" type="ORF">EHQ76_00865</name>
</gene>
<evidence type="ECO:0000259" key="2">
    <source>
        <dbReference type="Pfam" id="PF03364"/>
    </source>
</evidence>
<dbReference type="Proteomes" id="UP000298429">
    <property type="component" value="Unassembled WGS sequence"/>
</dbReference>
<evidence type="ECO:0000313" key="4">
    <source>
        <dbReference type="Proteomes" id="UP000298429"/>
    </source>
</evidence>
<dbReference type="NCBIfam" id="NF047583">
    <property type="entry name" value="LIC10604_fam"/>
    <property type="match status" value="1"/>
</dbReference>
<dbReference type="EMBL" id="RQGN01000003">
    <property type="protein sequence ID" value="TGM10234.1"/>
    <property type="molecule type" value="Genomic_DNA"/>
</dbReference>
<protein>
    <submittedName>
        <fullName evidence="3">Polyketide cyclase</fullName>
    </submittedName>
</protein>
<evidence type="ECO:0000256" key="1">
    <source>
        <dbReference type="ARBA" id="ARBA00008918"/>
    </source>
</evidence>